<name>A0A7T5JP86_9BACL</name>
<dbReference type="KEGG" id="bcop:JD108_03365"/>
<evidence type="ECO:0000313" key="2">
    <source>
        <dbReference type="EMBL" id="QUO42084.1"/>
    </source>
</evidence>
<dbReference type="EMBL" id="CP066308">
    <property type="protein sequence ID" value="QQE74999.1"/>
    <property type="molecule type" value="Genomic_DNA"/>
</dbReference>
<gene>
    <name evidence="1" type="ORF">JD108_03365</name>
    <name evidence="2" type="ORF">KDJ56_03370</name>
</gene>
<dbReference type="AlphaFoldDB" id="A0A7T5JP86"/>
<proteinExistence type="predicted"/>
<sequence length="91" mass="11047">MFYDTRMEIVNSADFTTLKEVDADVQAYHKSITFEDGYTLEMTHRVFCPKDSSLQLYRYVRINEYIYIILDLKEWSDYLELFLYRCKPDFA</sequence>
<dbReference type="Proteomes" id="UP000677234">
    <property type="component" value="Chromosome"/>
</dbReference>
<protein>
    <submittedName>
        <fullName evidence="1">Uncharacterized protein</fullName>
    </submittedName>
</protein>
<dbReference type="Proteomes" id="UP000595847">
    <property type="component" value="Chromosome"/>
</dbReference>
<organism evidence="1 3">
    <name type="scientific">Brevibacillus composti</name>
    <dbReference type="NCBI Taxonomy" id="2796470"/>
    <lineage>
        <taxon>Bacteria</taxon>
        <taxon>Bacillati</taxon>
        <taxon>Bacillota</taxon>
        <taxon>Bacilli</taxon>
        <taxon>Bacillales</taxon>
        <taxon>Paenibacillaceae</taxon>
        <taxon>Brevibacillus</taxon>
    </lineage>
</organism>
<reference evidence="2" key="2">
    <citation type="submission" date="2021-04" db="EMBL/GenBank/DDBJ databases">
        <title>Brevibacillus composti FJAT-54423, complete genome.</title>
        <authorList>
            <person name="Tang R."/>
        </authorList>
    </citation>
    <scope>NUCLEOTIDE SEQUENCE</scope>
    <source>
        <strain evidence="2">FJAT-54424</strain>
    </source>
</reference>
<evidence type="ECO:0000313" key="4">
    <source>
        <dbReference type="Proteomes" id="UP000677234"/>
    </source>
</evidence>
<evidence type="ECO:0000313" key="1">
    <source>
        <dbReference type="EMBL" id="QQE74999.1"/>
    </source>
</evidence>
<dbReference type="RefSeq" id="WP_198828563.1">
    <property type="nucleotide sequence ID" value="NZ_CP066308.1"/>
</dbReference>
<accession>A0A7T5JP86</accession>
<reference evidence="1 3" key="1">
    <citation type="submission" date="2020-12" db="EMBL/GenBank/DDBJ databases">
        <title>strain FJAT-54423T represents a novel species of the genus Brevibacillus.</title>
        <authorList>
            <person name="Tang R."/>
        </authorList>
    </citation>
    <scope>NUCLEOTIDE SEQUENCE [LARGE SCALE GENOMIC DNA]</scope>
    <source>
        <strain evidence="1 3">FJAT-54423</strain>
    </source>
</reference>
<keyword evidence="4" id="KW-1185">Reference proteome</keyword>
<evidence type="ECO:0000313" key="3">
    <source>
        <dbReference type="Proteomes" id="UP000595847"/>
    </source>
</evidence>
<dbReference type="EMBL" id="CP073708">
    <property type="protein sequence ID" value="QUO42084.1"/>
    <property type="molecule type" value="Genomic_DNA"/>
</dbReference>